<name>A0A9W4FIN2_9MYCO</name>
<dbReference type="GO" id="GO:0016020">
    <property type="term" value="C:membrane"/>
    <property type="evidence" value="ECO:0007669"/>
    <property type="project" value="TreeGrafter"/>
</dbReference>
<dbReference type="InterPro" id="IPR029058">
    <property type="entry name" value="AB_hydrolase_fold"/>
</dbReference>
<dbReference type="PANTHER" id="PTHR43798">
    <property type="entry name" value="MONOACYLGLYCEROL LIPASE"/>
    <property type="match status" value="1"/>
</dbReference>
<organism evidence="2 3">
    <name type="scientific">Mycobacterium gallinarum</name>
    <dbReference type="NCBI Taxonomy" id="39689"/>
    <lineage>
        <taxon>Bacteria</taxon>
        <taxon>Bacillati</taxon>
        <taxon>Actinomycetota</taxon>
        <taxon>Actinomycetes</taxon>
        <taxon>Mycobacteriales</taxon>
        <taxon>Mycobacteriaceae</taxon>
        <taxon>Mycobacterium</taxon>
    </lineage>
</organism>
<reference evidence="2 3" key="1">
    <citation type="journal article" date="2019" name="Emerg. Microbes Infect.">
        <title>Comprehensive subspecies identification of 175 nontuberculous mycobacteria species based on 7547 genomic profiles.</title>
        <authorList>
            <person name="Matsumoto Y."/>
            <person name="Kinjo T."/>
            <person name="Motooka D."/>
            <person name="Nabeya D."/>
            <person name="Jung N."/>
            <person name="Uechi K."/>
            <person name="Horii T."/>
            <person name="Iida T."/>
            <person name="Fujita J."/>
            <person name="Nakamura S."/>
        </authorList>
    </citation>
    <scope>NUCLEOTIDE SEQUENCE [LARGE SCALE GENOMIC DNA]</scope>
    <source>
        <strain evidence="2 3">JCM 6399</strain>
    </source>
</reference>
<dbReference type="GO" id="GO:0003824">
    <property type="term" value="F:catalytic activity"/>
    <property type="evidence" value="ECO:0007669"/>
    <property type="project" value="UniProtKB-ARBA"/>
</dbReference>
<dbReference type="InterPro" id="IPR000073">
    <property type="entry name" value="AB_hydrolase_1"/>
</dbReference>
<dbReference type="Proteomes" id="UP000465785">
    <property type="component" value="Chromosome"/>
</dbReference>
<dbReference type="EMBL" id="AP022601">
    <property type="protein sequence ID" value="BBY95933.1"/>
    <property type="molecule type" value="Genomic_DNA"/>
</dbReference>
<dbReference type="Pfam" id="PF12697">
    <property type="entry name" value="Abhydrolase_6"/>
    <property type="match status" value="1"/>
</dbReference>
<dbReference type="RefSeq" id="WP_163735702.1">
    <property type="nucleotide sequence ID" value="NZ_AP022601.1"/>
</dbReference>
<dbReference type="AlphaFoldDB" id="A0A9W4FIN2"/>
<gene>
    <name evidence="2" type="ORF">MGALJ_56020</name>
</gene>
<evidence type="ECO:0000313" key="3">
    <source>
        <dbReference type="Proteomes" id="UP000465785"/>
    </source>
</evidence>
<proteinExistence type="predicted"/>
<sequence length="297" mass="32067">MPNPRIGRFRSDAARAHFLAVYQYCLADLPPYDQTFDIPTSFGTVGVYRFPGPDGRPVVLLPGRNASTPMWADNLPGLLAHRTVFTVDLLGEPGLSVQEHELGSAEDQAQWFDEMLAGLALTSPHLMGVSFGGWSATNYAVLKPGRVSSLTLLDPVMTFAPISVRTMVMMIPMGLPAAVVPEGLRRWVLRWIAGGAEVDDSVPAAALIASGTRDFVLHQPAPTLFTADQLRTLDVPVLALIAGRSVIHDAERAAASARKLLPHGRVELWPEASHAINGEYPERIAETAAAFWAEADA</sequence>
<dbReference type="SUPFAM" id="SSF53474">
    <property type="entry name" value="alpha/beta-Hydrolases"/>
    <property type="match status" value="1"/>
</dbReference>
<feature type="domain" description="AB hydrolase-1" evidence="1">
    <location>
        <begin position="58"/>
        <end position="286"/>
    </location>
</feature>
<protein>
    <submittedName>
        <fullName evidence="2">Carboxylesterase</fullName>
    </submittedName>
</protein>
<accession>A0A9W4FIN2</accession>
<dbReference type="PANTHER" id="PTHR43798:SF33">
    <property type="entry name" value="HYDROLASE, PUTATIVE (AFU_ORTHOLOGUE AFUA_2G14860)-RELATED"/>
    <property type="match status" value="1"/>
</dbReference>
<evidence type="ECO:0000313" key="2">
    <source>
        <dbReference type="EMBL" id="BBY95933.1"/>
    </source>
</evidence>
<keyword evidence="3" id="KW-1185">Reference proteome</keyword>
<evidence type="ECO:0000259" key="1">
    <source>
        <dbReference type="Pfam" id="PF12697"/>
    </source>
</evidence>
<dbReference type="InterPro" id="IPR050266">
    <property type="entry name" value="AB_hydrolase_sf"/>
</dbReference>
<dbReference type="KEGG" id="mgau:MGALJ_56020"/>
<dbReference type="Gene3D" id="3.40.50.1820">
    <property type="entry name" value="alpha/beta hydrolase"/>
    <property type="match status" value="1"/>
</dbReference>